<reference evidence="2" key="2">
    <citation type="submission" date="2015-01" db="EMBL/GenBank/DDBJ databases">
        <title>Evolutionary Origins and Diversification of the Mycorrhizal Mutualists.</title>
        <authorList>
            <consortium name="DOE Joint Genome Institute"/>
            <consortium name="Mycorrhizal Genomics Consortium"/>
            <person name="Kohler A."/>
            <person name="Kuo A."/>
            <person name="Nagy L.G."/>
            <person name="Floudas D."/>
            <person name="Copeland A."/>
            <person name="Barry K.W."/>
            <person name="Cichocki N."/>
            <person name="Veneault-Fourrey C."/>
            <person name="LaButti K."/>
            <person name="Lindquist E.A."/>
            <person name="Lipzen A."/>
            <person name="Lundell T."/>
            <person name="Morin E."/>
            <person name="Murat C."/>
            <person name="Riley R."/>
            <person name="Ohm R."/>
            <person name="Sun H."/>
            <person name="Tunlid A."/>
            <person name="Henrissat B."/>
            <person name="Grigoriev I.V."/>
            <person name="Hibbett D.S."/>
            <person name="Martin F."/>
        </authorList>
    </citation>
    <scope>NUCLEOTIDE SEQUENCE [LARGE SCALE GENOMIC DNA]</scope>
    <source>
        <strain evidence="2">UH-Slu-Lm8-n1</strain>
    </source>
</reference>
<sequence>MGVLTSSQDLSYRTFFLLSSASLGSAVMHACPAVFGIPTFWSSFSLLDHQFSKGPSRFSKPVHVRSSFSGDRNISPEFAIFQSGVSRRSREDDLGVETEDNKDGRHRLFLGILDISLSVAYGEGERIFRRLMEAIMQACREWQILAWAGPHSPFQANIPRSPLAYRAFDDASASILSPNYYIMDRSSKLGDHFSYDDHC</sequence>
<organism evidence="1 2">
    <name type="scientific">Suillus luteus UH-Slu-Lm8-n1</name>
    <dbReference type="NCBI Taxonomy" id="930992"/>
    <lineage>
        <taxon>Eukaryota</taxon>
        <taxon>Fungi</taxon>
        <taxon>Dikarya</taxon>
        <taxon>Basidiomycota</taxon>
        <taxon>Agaricomycotina</taxon>
        <taxon>Agaricomycetes</taxon>
        <taxon>Agaricomycetidae</taxon>
        <taxon>Boletales</taxon>
        <taxon>Suillineae</taxon>
        <taxon>Suillaceae</taxon>
        <taxon>Suillus</taxon>
    </lineage>
</organism>
<dbReference type="HOGENOM" id="CLU_1373012_0_0_1"/>
<dbReference type="EMBL" id="KN835362">
    <property type="protein sequence ID" value="KIK39038.1"/>
    <property type="molecule type" value="Genomic_DNA"/>
</dbReference>
<keyword evidence="2" id="KW-1185">Reference proteome</keyword>
<reference evidence="1 2" key="1">
    <citation type="submission" date="2014-04" db="EMBL/GenBank/DDBJ databases">
        <authorList>
            <consortium name="DOE Joint Genome Institute"/>
            <person name="Kuo A."/>
            <person name="Ruytinx J."/>
            <person name="Rineau F."/>
            <person name="Colpaert J."/>
            <person name="Kohler A."/>
            <person name="Nagy L.G."/>
            <person name="Floudas D."/>
            <person name="Copeland A."/>
            <person name="Barry K.W."/>
            <person name="Cichocki N."/>
            <person name="Veneault-Fourrey C."/>
            <person name="LaButti K."/>
            <person name="Lindquist E.A."/>
            <person name="Lipzen A."/>
            <person name="Lundell T."/>
            <person name="Morin E."/>
            <person name="Murat C."/>
            <person name="Sun H."/>
            <person name="Tunlid A."/>
            <person name="Henrissat B."/>
            <person name="Grigoriev I.V."/>
            <person name="Hibbett D.S."/>
            <person name="Martin F."/>
            <person name="Nordberg H.P."/>
            <person name="Cantor M.N."/>
            <person name="Hua S.X."/>
        </authorList>
    </citation>
    <scope>NUCLEOTIDE SEQUENCE [LARGE SCALE GENOMIC DNA]</scope>
    <source>
        <strain evidence="1 2">UH-Slu-Lm8-n1</strain>
    </source>
</reference>
<dbReference type="AlphaFoldDB" id="A0A0D0B5D5"/>
<proteinExistence type="predicted"/>
<dbReference type="InParanoid" id="A0A0D0B5D5"/>
<evidence type="ECO:0000313" key="2">
    <source>
        <dbReference type="Proteomes" id="UP000054485"/>
    </source>
</evidence>
<dbReference type="OrthoDB" id="2644912at2759"/>
<evidence type="ECO:0000313" key="1">
    <source>
        <dbReference type="EMBL" id="KIK39038.1"/>
    </source>
</evidence>
<protein>
    <submittedName>
        <fullName evidence="1">Uncharacterized protein</fullName>
    </submittedName>
</protein>
<accession>A0A0D0B5D5</accession>
<name>A0A0D0B5D5_9AGAM</name>
<gene>
    <name evidence="1" type="ORF">CY34DRAFT_808748</name>
</gene>
<dbReference type="Proteomes" id="UP000054485">
    <property type="component" value="Unassembled WGS sequence"/>
</dbReference>